<accession>M0D2T4</accession>
<sequence>MNILLRRVPRVKSITSLVGPRSTGAFATFRVGALSGRDTLLWSLANPLTMTLLSRFRTSFIAGLFLVAPLAVTVFILDFVFDRLTAIILNPIVNTAGLTNVTGDEILLAQLLAAVLLAVSLTVVGHVASRELGRRLFGGFERGVGLIPLVRTVYFGVRQVSESLSRQSDGFDHVVLVEYPREGLYAIGFVTNDGPRSAETATDSEELLTVFVPHSPNPTAGTLVMAAPDEVFEVDMSVRRGLRLVVTTGLGVDDVEELPEGVVR</sequence>
<dbReference type="AlphaFoldDB" id="M0D2T4"/>
<dbReference type="eggNOG" id="arCOG04755">
    <property type="taxonomic scope" value="Archaea"/>
</dbReference>
<proteinExistence type="predicted"/>
<comment type="caution">
    <text evidence="2">The sequence shown here is derived from an EMBL/GenBank/DDBJ whole genome shotgun (WGS) entry which is preliminary data.</text>
</comment>
<keyword evidence="1" id="KW-1133">Transmembrane helix</keyword>
<evidence type="ECO:0008006" key="4">
    <source>
        <dbReference type="Google" id="ProtNLM"/>
    </source>
</evidence>
<dbReference type="Pfam" id="PF04367">
    <property type="entry name" value="DUF502"/>
    <property type="match status" value="1"/>
</dbReference>
<keyword evidence="1" id="KW-0472">Membrane</keyword>
<feature type="transmembrane region" description="Helical" evidence="1">
    <location>
        <begin position="107"/>
        <end position="128"/>
    </location>
</feature>
<evidence type="ECO:0000313" key="2">
    <source>
        <dbReference type="EMBL" id="ELZ29765.1"/>
    </source>
</evidence>
<evidence type="ECO:0000313" key="3">
    <source>
        <dbReference type="Proteomes" id="UP000011513"/>
    </source>
</evidence>
<dbReference type="PANTHER" id="PTHR31876:SF26">
    <property type="entry name" value="PROTEIN LIKE COV 2"/>
    <property type="match status" value="1"/>
</dbReference>
<organism evidence="2 3">
    <name type="scientific">Halogeometricum pallidum JCM 14848</name>
    <dbReference type="NCBI Taxonomy" id="1227487"/>
    <lineage>
        <taxon>Archaea</taxon>
        <taxon>Methanobacteriati</taxon>
        <taxon>Methanobacteriota</taxon>
        <taxon>Stenosarchaea group</taxon>
        <taxon>Halobacteria</taxon>
        <taxon>Halobacteriales</taxon>
        <taxon>Haloferacaceae</taxon>
        <taxon>Halogeometricum</taxon>
    </lineage>
</organism>
<keyword evidence="1" id="KW-0812">Transmembrane</keyword>
<name>M0D2T4_HALPD</name>
<protein>
    <recommendedName>
        <fullName evidence="4">DUF502 domain-containing protein</fullName>
    </recommendedName>
</protein>
<dbReference type="EMBL" id="AOIV01000027">
    <property type="protein sequence ID" value="ELZ29765.1"/>
    <property type="molecule type" value="Genomic_DNA"/>
</dbReference>
<reference evidence="2 3" key="1">
    <citation type="journal article" date="2014" name="PLoS Genet.">
        <title>Phylogenetically driven sequencing of extremely halophilic archaea reveals strategies for static and dynamic osmo-response.</title>
        <authorList>
            <person name="Becker E.A."/>
            <person name="Seitzer P.M."/>
            <person name="Tritt A."/>
            <person name="Larsen D."/>
            <person name="Krusor M."/>
            <person name="Yao A.I."/>
            <person name="Wu D."/>
            <person name="Madern D."/>
            <person name="Eisen J.A."/>
            <person name="Darling A.E."/>
            <person name="Facciotti M.T."/>
        </authorList>
    </citation>
    <scope>NUCLEOTIDE SEQUENCE [LARGE SCALE GENOMIC DNA]</scope>
    <source>
        <strain evidence="2 3">JCM 14848</strain>
    </source>
</reference>
<dbReference type="PANTHER" id="PTHR31876">
    <property type="entry name" value="COV-LIKE PROTEIN 1"/>
    <property type="match status" value="1"/>
</dbReference>
<feature type="transmembrane region" description="Helical" evidence="1">
    <location>
        <begin position="60"/>
        <end position="81"/>
    </location>
</feature>
<dbReference type="Proteomes" id="UP000011513">
    <property type="component" value="Unassembled WGS sequence"/>
</dbReference>
<dbReference type="InParanoid" id="M0D2T4"/>
<keyword evidence="3" id="KW-1185">Reference proteome</keyword>
<gene>
    <name evidence="2" type="ORF">C474_12051</name>
</gene>
<dbReference type="PATRIC" id="fig|1227487.5.peg.2433"/>
<dbReference type="InterPro" id="IPR007462">
    <property type="entry name" value="COV1-like"/>
</dbReference>
<evidence type="ECO:0000256" key="1">
    <source>
        <dbReference type="SAM" id="Phobius"/>
    </source>
</evidence>